<name>A0A165ZWL6_9AGAM</name>
<dbReference type="AlphaFoldDB" id="A0A165ZWL6"/>
<proteinExistence type="predicted"/>
<organism evidence="1">
    <name type="scientific">Athelia psychrophila</name>
    <dbReference type="NCBI Taxonomy" id="1759441"/>
    <lineage>
        <taxon>Eukaryota</taxon>
        <taxon>Fungi</taxon>
        <taxon>Dikarya</taxon>
        <taxon>Basidiomycota</taxon>
        <taxon>Agaricomycotina</taxon>
        <taxon>Agaricomycetes</taxon>
        <taxon>Agaricomycetidae</taxon>
        <taxon>Atheliales</taxon>
        <taxon>Atheliaceae</taxon>
        <taxon>Athelia</taxon>
    </lineage>
</organism>
<sequence length="90" mass="10215">MAHKWWAVKGTAFHEIMVLRPEWECGGLADARAGWRVRARCWRVRGCEGGGMARLQADVFMCTRAGWASGMRCEKAPIHNPQTKRLLQTC</sequence>
<gene>
    <name evidence="1" type="ORF">FIBSPDRAFT_871916</name>
</gene>
<feature type="non-terminal residue" evidence="1">
    <location>
        <position position="90"/>
    </location>
</feature>
<protein>
    <submittedName>
        <fullName evidence="1">Uncharacterized protein</fullName>
    </submittedName>
</protein>
<reference evidence="1" key="1">
    <citation type="journal article" date="2016" name="Mol. Biol. Evol.">
        <title>Comparative Genomics of Early-Diverging Mushroom-Forming Fungi Provides Insights into the Origins of Lignocellulose Decay Capabilities.</title>
        <authorList>
            <person name="Nagy L.G."/>
            <person name="Riley R."/>
            <person name="Tritt A."/>
            <person name="Adam C."/>
            <person name="Daum C."/>
            <person name="Floudas D."/>
            <person name="Sun H."/>
            <person name="Yadav J.S."/>
            <person name="Pangilinan J."/>
            <person name="Larsson K.H."/>
            <person name="Matsuura K."/>
            <person name="Barry K."/>
            <person name="Labutti K."/>
            <person name="Kuo R."/>
            <person name="Ohm R.A."/>
            <person name="Bhattacharya S.S."/>
            <person name="Shirouzu T."/>
            <person name="Yoshinaga Y."/>
            <person name="Martin F.M."/>
            <person name="Grigoriev I.V."/>
            <person name="Hibbett D.S."/>
        </authorList>
    </citation>
    <scope>NUCLEOTIDE SEQUENCE [LARGE SCALE GENOMIC DNA]</scope>
    <source>
        <strain evidence="1">CBS 109695</strain>
    </source>
</reference>
<accession>A0A165ZWL6</accession>
<dbReference type="EMBL" id="KV417669">
    <property type="protein sequence ID" value="KZP11008.1"/>
    <property type="molecule type" value="Genomic_DNA"/>
</dbReference>
<evidence type="ECO:0000313" key="1">
    <source>
        <dbReference type="EMBL" id="KZP11008.1"/>
    </source>
</evidence>